<organism evidence="3 4">
    <name type="scientific">Caenorhabditis japonica</name>
    <dbReference type="NCBI Taxonomy" id="281687"/>
    <lineage>
        <taxon>Eukaryota</taxon>
        <taxon>Metazoa</taxon>
        <taxon>Ecdysozoa</taxon>
        <taxon>Nematoda</taxon>
        <taxon>Chromadorea</taxon>
        <taxon>Rhabditida</taxon>
        <taxon>Rhabditina</taxon>
        <taxon>Rhabditomorpha</taxon>
        <taxon>Rhabditoidea</taxon>
        <taxon>Rhabditidae</taxon>
        <taxon>Peloderinae</taxon>
        <taxon>Caenorhabditis</taxon>
    </lineage>
</organism>
<feature type="domain" description="WW" evidence="2">
    <location>
        <begin position="78"/>
        <end position="111"/>
    </location>
</feature>
<dbReference type="PROSITE" id="PS50020">
    <property type="entry name" value="WW_DOMAIN_2"/>
    <property type="match status" value="1"/>
</dbReference>
<dbReference type="InterPro" id="IPR036020">
    <property type="entry name" value="WW_dom_sf"/>
</dbReference>
<keyword evidence="4" id="KW-1185">Reference proteome</keyword>
<sequence>MTTAVVQATKSAGISELIDNSAQLNEEMSESDSSEPIQPVTSSDLDDSSHVYTNIREIEESNSRPIPPTPRPEDVPRRDMMNGWFEYETDVGRTFFYNRETGKSQWIPPRLIRTPAQVKVRF</sequence>
<dbReference type="EnsemblMetazoa" id="CJA34787b.1">
    <property type="protein sequence ID" value="CJA34787b.1"/>
    <property type="gene ID" value="WBGene00210634"/>
</dbReference>
<evidence type="ECO:0000256" key="1">
    <source>
        <dbReference type="SAM" id="MobiDB-lite"/>
    </source>
</evidence>
<dbReference type="CDD" id="cd00201">
    <property type="entry name" value="WW"/>
    <property type="match status" value="1"/>
</dbReference>
<feature type="region of interest" description="Disordered" evidence="1">
    <location>
        <begin position="21"/>
        <end position="78"/>
    </location>
</feature>
<dbReference type="Gene3D" id="2.20.70.10">
    <property type="match status" value="1"/>
</dbReference>
<reference evidence="3" key="2">
    <citation type="submission" date="2022-06" db="UniProtKB">
        <authorList>
            <consortium name="EnsemblMetazoa"/>
        </authorList>
    </citation>
    <scope>IDENTIFICATION</scope>
    <source>
        <strain evidence="3">DF5081</strain>
    </source>
</reference>
<proteinExistence type="predicted"/>
<protein>
    <submittedName>
        <fullName evidence="3">WW domain-containing protein</fullName>
    </submittedName>
</protein>
<evidence type="ECO:0000313" key="4">
    <source>
        <dbReference type="Proteomes" id="UP000005237"/>
    </source>
</evidence>
<name>A0A8R1IH79_CAEJA</name>
<dbReference type="PROSITE" id="PS01159">
    <property type="entry name" value="WW_DOMAIN_1"/>
    <property type="match status" value="1"/>
</dbReference>
<reference evidence="4" key="1">
    <citation type="submission" date="2010-08" db="EMBL/GenBank/DDBJ databases">
        <authorList>
            <consortium name="Caenorhabditis japonica Sequencing Consortium"/>
            <person name="Wilson R.K."/>
        </authorList>
    </citation>
    <scope>NUCLEOTIDE SEQUENCE [LARGE SCALE GENOMIC DNA]</scope>
    <source>
        <strain evidence="4">DF5081</strain>
    </source>
</reference>
<evidence type="ECO:0000313" key="3">
    <source>
        <dbReference type="EnsemblMetazoa" id="CJA34787b.1"/>
    </source>
</evidence>
<dbReference type="InterPro" id="IPR001202">
    <property type="entry name" value="WW_dom"/>
</dbReference>
<evidence type="ECO:0000259" key="2">
    <source>
        <dbReference type="PROSITE" id="PS50020"/>
    </source>
</evidence>
<dbReference type="SMART" id="SM00456">
    <property type="entry name" value="WW"/>
    <property type="match status" value="1"/>
</dbReference>
<dbReference type="Pfam" id="PF00397">
    <property type="entry name" value="WW"/>
    <property type="match status" value="1"/>
</dbReference>
<accession>A0A8R1IH79</accession>
<dbReference type="Proteomes" id="UP000005237">
    <property type="component" value="Unassembled WGS sequence"/>
</dbReference>
<feature type="compositionally biased region" description="Polar residues" evidence="1">
    <location>
        <begin position="34"/>
        <end position="43"/>
    </location>
</feature>
<dbReference type="SUPFAM" id="SSF51045">
    <property type="entry name" value="WW domain"/>
    <property type="match status" value="1"/>
</dbReference>
<dbReference type="AlphaFoldDB" id="A0A8R1IH79"/>